<evidence type="ECO:0000259" key="1">
    <source>
        <dbReference type="Pfam" id="PF03551"/>
    </source>
</evidence>
<dbReference type="InterPro" id="IPR036388">
    <property type="entry name" value="WH-like_DNA-bd_sf"/>
</dbReference>
<dbReference type="RefSeq" id="WP_066864968.1">
    <property type="nucleotide sequence ID" value="NZ_CABKVV010000014.1"/>
</dbReference>
<dbReference type="PANTHER" id="PTHR43252:SF6">
    <property type="entry name" value="NEGATIVE TRANSCRIPTION REGULATOR PADR"/>
    <property type="match status" value="1"/>
</dbReference>
<sequence>MSVKHIFLALLTEGDLHGYELKQHYDQLLLHETQLNFGQVYSTLLRLERDRLISLRENGGADKKIYAITELGRRELYHWLMEPGKESMVLYDELSFKLAAMQVLSSEGFLQMIAEYKKLLISQMQRLTKKKLETPKEQLGPYLLLERSILKLEADIRWADRCLELLQRGDET</sequence>
<dbReference type="Pfam" id="PF03551">
    <property type="entry name" value="PadR"/>
    <property type="match status" value="1"/>
</dbReference>
<name>A0ABT1RXW5_9FIRM</name>
<organism evidence="3 4">
    <name type="scientific">Neglectibacter timonensis</name>
    <dbReference type="NCBI Taxonomy" id="1776382"/>
    <lineage>
        <taxon>Bacteria</taxon>
        <taxon>Bacillati</taxon>
        <taxon>Bacillota</taxon>
        <taxon>Clostridia</taxon>
        <taxon>Eubacteriales</taxon>
        <taxon>Oscillospiraceae</taxon>
        <taxon>Neglectibacter</taxon>
    </lineage>
</organism>
<dbReference type="InterPro" id="IPR018309">
    <property type="entry name" value="Tscrpt_reg_PadR_C"/>
</dbReference>
<proteinExistence type="predicted"/>
<evidence type="ECO:0000313" key="4">
    <source>
        <dbReference type="Proteomes" id="UP001524473"/>
    </source>
</evidence>
<dbReference type="GeneID" id="90532765"/>
<dbReference type="InterPro" id="IPR005149">
    <property type="entry name" value="Tscrpt_reg_PadR_N"/>
</dbReference>
<evidence type="ECO:0000259" key="2">
    <source>
        <dbReference type="Pfam" id="PF10400"/>
    </source>
</evidence>
<dbReference type="Gene3D" id="6.10.140.190">
    <property type="match status" value="1"/>
</dbReference>
<dbReference type="InterPro" id="IPR036390">
    <property type="entry name" value="WH_DNA-bd_sf"/>
</dbReference>
<feature type="domain" description="Transcription regulator PadR N-terminal" evidence="1">
    <location>
        <begin position="8"/>
        <end position="76"/>
    </location>
</feature>
<dbReference type="SUPFAM" id="SSF46785">
    <property type="entry name" value="Winged helix' DNA-binding domain"/>
    <property type="match status" value="1"/>
</dbReference>
<keyword evidence="4" id="KW-1185">Reference proteome</keyword>
<reference evidence="3 4" key="1">
    <citation type="submission" date="2022-06" db="EMBL/GenBank/DDBJ databases">
        <title>Isolation of gut microbiota from human fecal samples.</title>
        <authorList>
            <person name="Pamer E.G."/>
            <person name="Barat B."/>
            <person name="Waligurski E."/>
            <person name="Medina S."/>
            <person name="Paddock L."/>
            <person name="Mostad J."/>
        </authorList>
    </citation>
    <scope>NUCLEOTIDE SEQUENCE [LARGE SCALE GENOMIC DNA]</scope>
    <source>
        <strain evidence="3 4">DFI.9.73</strain>
    </source>
</reference>
<dbReference type="PANTHER" id="PTHR43252">
    <property type="entry name" value="TRANSCRIPTIONAL REGULATOR YQJI"/>
    <property type="match status" value="1"/>
</dbReference>
<dbReference type="Gene3D" id="1.10.10.10">
    <property type="entry name" value="Winged helix-like DNA-binding domain superfamily/Winged helix DNA-binding domain"/>
    <property type="match status" value="1"/>
</dbReference>
<evidence type="ECO:0000313" key="3">
    <source>
        <dbReference type="EMBL" id="MCQ4839494.1"/>
    </source>
</evidence>
<protein>
    <submittedName>
        <fullName evidence="3">PadR family transcriptional regulator</fullName>
    </submittedName>
</protein>
<dbReference type="Pfam" id="PF10400">
    <property type="entry name" value="Vir_act_alpha_C"/>
    <property type="match status" value="1"/>
</dbReference>
<dbReference type="Proteomes" id="UP001524473">
    <property type="component" value="Unassembled WGS sequence"/>
</dbReference>
<accession>A0ABT1RXW5</accession>
<dbReference type="EMBL" id="JANFZH010000010">
    <property type="protein sequence ID" value="MCQ4839494.1"/>
    <property type="molecule type" value="Genomic_DNA"/>
</dbReference>
<feature type="domain" description="Transcription regulator PadR C-terminal" evidence="2">
    <location>
        <begin position="92"/>
        <end position="166"/>
    </location>
</feature>
<gene>
    <name evidence="3" type="ORF">NE695_06125</name>
</gene>
<comment type="caution">
    <text evidence="3">The sequence shown here is derived from an EMBL/GenBank/DDBJ whole genome shotgun (WGS) entry which is preliminary data.</text>
</comment>